<accession>A0A0A9E074</accession>
<reference evidence="1" key="2">
    <citation type="journal article" date="2015" name="Data Brief">
        <title>Shoot transcriptome of the giant reed, Arundo donax.</title>
        <authorList>
            <person name="Barrero R.A."/>
            <person name="Guerrero F.D."/>
            <person name="Moolhuijzen P."/>
            <person name="Goolsby J.A."/>
            <person name="Tidwell J."/>
            <person name="Bellgard S.E."/>
            <person name="Bellgard M.I."/>
        </authorList>
    </citation>
    <scope>NUCLEOTIDE SEQUENCE</scope>
    <source>
        <tissue evidence="1">Shoot tissue taken approximately 20 cm above the soil surface</tissue>
    </source>
</reference>
<proteinExistence type="predicted"/>
<reference evidence="1" key="1">
    <citation type="submission" date="2014-09" db="EMBL/GenBank/DDBJ databases">
        <authorList>
            <person name="Magalhaes I.L.F."/>
            <person name="Oliveira U."/>
            <person name="Santos F.R."/>
            <person name="Vidigal T.H.D.A."/>
            <person name="Brescovit A.D."/>
            <person name="Santos A.J."/>
        </authorList>
    </citation>
    <scope>NUCLEOTIDE SEQUENCE</scope>
    <source>
        <tissue evidence="1">Shoot tissue taken approximately 20 cm above the soil surface</tissue>
    </source>
</reference>
<sequence length="76" mass="8825">MTSSFYLSFFATLPFSQFASYSSKQHLNGAHLDSRRHICRYQVAGAVFSPKQRVCHVSEVQQLNLEMRTVYWMCSN</sequence>
<dbReference type="AlphaFoldDB" id="A0A0A9E074"/>
<protein>
    <submittedName>
        <fullName evidence="1">Uncharacterized protein</fullName>
    </submittedName>
</protein>
<dbReference type="EMBL" id="GBRH01208503">
    <property type="protein sequence ID" value="JAD89392.1"/>
    <property type="molecule type" value="Transcribed_RNA"/>
</dbReference>
<evidence type="ECO:0000313" key="1">
    <source>
        <dbReference type="EMBL" id="JAD89392.1"/>
    </source>
</evidence>
<name>A0A0A9E074_ARUDO</name>
<organism evidence="1">
    <name type="scientific">Arundo donax</name>
    <name type="common">Giant reed</name>
    <name type="synonym">Donax arundinaceus</name>
    <dbReference type="NCBI Taxonomy" id="35708"/>
    <lineage>
        <taxon>Eukaryota</taxon>
        <taxon>Viridiplantae</taxon>
        <taxon>Streptophyta</taxon>
        <taxon>Embryophyta</taxon>
        <taxon>Tracheophyta</taxon>
        <taxon>Spermatophyta</taxon>
        <taxon>Magnoliopsida</taxon>
        <taxon>Liliopsida</taxon>
        <taxon>Poales</taxon>
        <taxon>Poaceae</taxon>
        <taxon>PACMAD clade</taxon>
        <taxon>Arundinoideae</taxon>
        <taxon>Arundineae</taxon>
        <taxon>Arundo</taxon>
    </lineage>
</organism>